<feature type="binding site" evidence="1">
    <location>
        <position position="288"/>
    </location>
    <ligand>
        <name>substrate</name>
    </ligand>
</feature>
<keyword evidence="1" id="KW-1283">Bacterial microcompartment</keyword>
<reference evidence="2 3" key="1">
    <citation type="submission" date="2022-11" db="EMBL/GenBank/DDBJ databases">
        <title>Genome sequencing of Acetobacter type strain.</title>
        <authorList>
            <person name="Heo J."/>
            <person name="Lee D."/>
            <person name="Han B.-H."/>
            <person name="Hong S.-B."/>
            <person name="Kwon S.-W."/>
        </authorList>
    </citation>
    <scope>NUCLEOTIDE SEQUENCE [LARGE SCALE GENOMIC DNA]</scope>
    <source>
        <strain evidence="2 3">KACC 21251</strain>
    </source>
</reference>
<feature type="binding site" evidence="1">
    <location>
        <position position="402"/>
    </location>
    <ligand>
        <name>adenosylcob(III)alamin</name>
        <dbReference type="ChEBI" id="CHEBI:18408"/>
    </ligand>
</feature>
<keyword evidence="1" id="KW-0846">Cobalamin</keyword>
<evidence type="ECO:0000256" key="1">
    <source>
        <dbReference type="HAMAP-Rule" id="MF_00861"/>
    </source>
</evidence>
<dbReference type="InterPro" id="IPR044941">
    <property type="entry name" value="EutB_N_sf"/>
</dbReference>
<dbReference type="PANTHER" id="PTHR39329:SF1">
    <property type="entry name" value="ETHANOLAMINE AMMONIA-LYASE LARGE SUBUNIT"/>
    <property type="match status" value="1"/>
</dbReference>
<comment type="function">
    <text evidence="1">Catalyzes the deamination of various vicinal amino-alcohols to oxo compounds. Allows this organism to utilize ethanolamine as the sole source of nitrogen and carbon in the presence of vitamin B12.</text>
</comment>
<comment type="pathway">
    <text evidence="1">Amine and polyamine degradation; ethanolamine degradation.</text>
</comment>
<comment type="subcellular location">
    <subcellularLocation>
        <location evidence="1">Bacterial microcompartment</location>
    </subcellularLocation>
</comment>
<dbReference type="Gene3D" id="3.20.20.70">
    <property type="entry name" value="Aldolase class I"/>
    <property type="match status" value="1"/>
</dbReference>
<comment type="cofactor">
    <cofactor evidence="1">
        <name>adenosylcob(III)alamin</name>
        <dbReference type="ChEBI" id="CHEBI:18408"/>
    </cofactor>
    <text evidence="1">Binds between the large and small subunits.</text>
</comment>
<keyword evidence="3" id="KW-1185">Reference proteome</keyword>
<dbReference type="Pfam" id="PF06751">
    <property type="entry name" value="EutB"/>
    <property type="match status" value="1"/>
</dbReference>
<dbReference type="EC" id="4.3.1.7" evidence="1"/>
<feature type="binding site" evidence="1">
    <location>
        <position position="296"/>
    </location>
    <ligand>
        <name>adenosylcob(III)alamin</name>
        <dbReference type="ChEBI" id="CHEBI:18408"/>
    </ligand>
</feature>
<feature type="binding site" evidence="1">
    <location>
        <position position="246"/>
    </location>
    <ligand>
        <name>adenosylcob(III)alamin</name>
        <dbReference type="ChEBI" id="CHEBI:18408"/>
    </ligand>
</feature>
<keyword evidence="1" id="KW-0170">Cobalt</keyword>
<dbReference type="Gene3D" id="1.10.220.70">
    <property type="entry name" value="lyase"/>
    <property type="match status" value="1"/>
</dbReference>
<feature type="binding site" evidence="1">
    <location>
        <begin position="160"/>
        <end position="162"/>
    </location>
    <ligand>
        <name>substrate</name>
    </ligand>
</feature>
<sequence>MGFHYTLGGERYGFDDLKALMAAASPLRSGDELAGLAASSDAQRIAARHALAEVPLDLFVRTELIPYEADDVTRLIVDTHDSAAFAPFASMTVGDLRNWLLSHEADTAALAAAAPGFTPEMAAAVSKIMRNQDLMSAAQKMRVITRFRNTIGLEGCLTSRLQPNHPTDDLKGIAASTLDGLLYGMGDAVIGINPATDSVANGLALLDMLDHARRRYEIPTQTCVLTHVTNTLEIMNRGGAVDLVFQSIAGTQKANEGFGVTLAILKEAHEAALSLRRGTVGDNVMYFETGQGAALSAEAHHGLDQQTVETRAYAVARAFRPLLVNTVVGFIGPEYLYDGKQIIRAGLEDHFCAKLLGVPMGCDVCYTNHAEADQDDMDTLMVLLGTAGITFLIGVPGADDIMLNYQSLSFHDILTLRSMLNLRPAPEFAAWLERMGLYDAQLGGMRELAPHQTRLGQLIG</sequence>
<evidence type="ECO:0000313" key="2">
    <source>
        <dbReference type="EMBL" id="MCX2560958.1"/>
    </source>
</evidence>
<feature type="binding site" evidence="1">
    <location>
        <position position="193"/>
    </location>
    <ligand>
        <name>substrate</name>
    </ligand>
</feature>
<dbReference type="NCBIfam" id="NF011649">
    <property type="entry name" value="PRK15067.1"/>
    <property type="match status" value="1"/>
</dbReference>
<name>A0ABT3Q6N7_9PROT</name>
<dbReference type="PANTHER" id="PTHR39329">
    <property type="entry name" value="ETHANOLAMINE AMMONIA-LYASE HEAVY CHAIN"/>
    <property type="match status" value="1"/>
</dbReference>
<accession>A0ABT3Q6N7</accession>
<feature type="binding site" evidence="1">
    <location>
        <position position="194"/>
    </location>
    <ligand>
        <name>adenosylcob(III)alamin</name>
        <dbReference type="ChEBI" id="CHEBI:18408"/>
    </ligand>
</feature>
<dbReference type="InterPro" id="IPR013785">
    <property type="entry name" value="Aldolase_TIM"/>
</dbReference>
<gene>
    <name evidence="1" type="primary">eutB</name>
    <name evidence="2" type="ORF">OQ252_06030</name>
</gene>
<dbReference type="RefSeq" id="WP_166121020.1">
    <property type="nucleotide sequence ID" value="NZ_JAPIUX010000003.1"/>
</dbReference>
<feature type="binding site" evidence="1">
    <location>
        <position position="363"/>
    </location>
    <ligand>
        <name>substrate</name>
    </ligand>
</feature>
<comment type="similarity">
    <text evidence="1">Belongs to the EutB family.</text>
</comment>
<comment type="catalytic activity">
    <reaction evidence="1">
        <text>ethanolamine = acetaldehyde + NH4(+)</text>
        <dbReference type="Rhea" id="RHEA:15313"/>
        <dbReference type="ChEBI" id="CHEBI:15343"/>
        <dbReference type="ChEBI" id="CHEBI:28938"/>
        <dbReference type="ChEBI" id="CHEBI:57603"/>
        <dbReference type="EC" id="4.3.1.7"/>
    </reaction>
</comment>
<dbReference type="PIRSF" id="PIRSF018788">
    <property type="entry name" value="EutB"/>
    <property type="match status" value="1"/>
</dbReference>
<protein>
    <recommendedName>
        <fullName evidence="1">Ethanolamine ammonia-lyase large subunit</fullName>
        <shortName evidence="1">EAL large subunit</shortName>
        <ecNumber evidence="1">4.3.1.7</ecNumber>
    </recommendedName>
</protein>
<organism evidence="2 3">
    <name type="scientific">Acetobacter farinalis</name>
    <dbReference type="NCBI Taxonomy" id="1260984"/>
    <lineage>
        <taxon>Bacteria</taxon>
        <taxon>Pseudomonadati</taxon>
        <taxon>Pseudomonadota</taxon>
        <taxon>Alphaproteobacteria</taxon>
        <taxon>Acetobacterales</taxon>
        <taxon>Acetobacteraceae</taxon>
        <taxon>Acetobacter</taxon>
    </lineage>
</organism>
<proteinExistence type="inferred from homology"/>
<dbReference type="InterPro" id="IPR044939">
    <property type="entry name" value="EutB_dom_2_sf"/>
</dbReference>
<dbReference type="EMBL" id="JAPIUX010000003">
    <property type="protein sequence ID" value="MCX2560958.1"/>
    <property type="molecule type" value="Genomic_DNA"/>
</dbReference>
<comment type="caution">
    <text evidence="2">The sequence shown here is derived from an EMBL/GenBank/DDBJ whole genome shotgun (WGS) entry which is preliminary data.</text>
</comment>
<evidence type="ECO:0000313" key="3">
    <source>
        <dbReference type="Proteomes" id="UP001526446"/>
    </source>
</evidence>
<keyword evidence="1" id="KW-0456">Lyase</keyword>
<dbReference type="HAMAP" id="MF_00861">
    <property type="entry name" value="EutB"/>
    <property type="match status" value="1"/>
</dbReference>
<dbReference type="InterPro" id="IPR010628">
    <property type="entry name" value="EutB"/>
</dbReference>
<dbReference type="Gene3D" id="2.30.170.30">
    <property type="entry name" value="ethanolamine ammonia-lyase heavy chain domain like"/>
    <property type="match status" value="1"/>
</dbReference>
<dbReference type="Proteomes" id="UP001526446">
    <property type="component" value="Unassembled WGS sequence"/>
</dbReference>
<comment type="subunit">
    <text evidence="1">The basic unit is a heterodimer which dimerizes to form tetramers. The heterotetramers trimerize; 6 large subunits form a core ring with 6 small subunits projecting outwards.</text>
</comment>